<keyword evidence="2" id="KW-1185">Reference proteome</keyword>
<evidence type="ECO:0000313" key="1">
    <source>
        <dbReference type="EMBL" id="KXS18059.1"/>
    </source>
</evidence>
<gene>
    <name evidence="1" type="ORF">M427DRAFT_30148</name>
</gene>
<dbReference type="Proteomes" id="UP000070544">
    <property type="component" value="Unassembled WGS sequence"/>
</dbReference>
<proteinExistence type="predicted"/>
<evidence type="ECO:0000313" key="2">
    <source>
        <dbReference type="Proteomes" id="UP000070544"/>
    </source>
</evidence>
<sequence length="73" mass="8025">MESERESLSAKVGLVFISQTKFTKLLASTGHAKYKDIAGWLIGQDDGSGGGLTLQDQKEQRDFKIKMLPALIK</sequence>
<dbReference type="AlphaFoldDB" id="A0A139AMS5"/>
<accession>A0A139AMS5</accession>
<organism evidence="1 2">
    <name type="scientific">Gonapodya prolifera (strain JEL478)</name>
    <name type="common">Monoblepharis prolifera</name>
    <dbReference type="NCBI Taxonomy" id="1344416"/>
    <lineage>
        <taxon>Eukaryota</taxon>
        <taxon>Fungi</taxon>
        <taxon>Fungi incertae sedis</taxon>
        <taxon>Chytridiomycota</taxon>
        <taxon>Chytridiomycota incertae sedis</taxon>
        <taxon>Monoblepharidomycetes</taxon>
        <taxon>Monoblepharidales</taxon>
        <taxon>Gonapodyaceae</taxon>
        <taxon>Gonapodya</taxon>
    </lineage>
</organism>
<reference evidence="1 2" key="1">
    <citation type="journal article" date="2015" name="Genome Biol. Evol.">
        <title>Phylogenomic analyses indicate that early fungi evolved digesting cell walls of algal ancestors of land plants.</title>
        <authorList>
            <person name="Chang Y."/>
            <person name="Wang S."/>
            <person name="Sekimoto S."/>
            <person name="Aerts A.L."/>
            <person name="Choi C."/>
            <person name="Clum A."/>
            <person name="LaButti K.M."/>
            <person name="Lindquist E.A."/>
            <person name="Yee Ngan C."/>
            <person name="Ohm R.A."/>
            <person name="Salamov A.A."/>
            <person name="Grigoriev I.V."/>
            <person name="Spatafora J.W."/>
            <person name="Berbee M.L."/>
        </authorList>
    </citation>
    <scope>NUCLEOTIDE SEQUENCE [LARGE SCALE GENOMIC DNA]</scope>
    <source>
        <strain evidence="1 2">JEL478</strain>
    </source>
</reference>
<protein>
    <submittedName>
        <fullName evidence="1">Uncharacterized protein</fullName>
    </submittedName>
</protein>
<dbReference type="EMBL" id="KQ965744">
    <property type="protein sequence ID" value="KXS18059.1"/>
    <property type="molecule type" value="Genomic_DNA"/>
</dbReference>
<name>A0A139AMS5_GONPJ</name>